<reference evidence="2 3" key="1">
    <citation type="submission" date="2018-01" db="EMBL/GenBank/DDBJ databases">
        <title>Draft genome sequence of Paucibacter aquatile CR182 isolated from freshwater of the Nakdong River.</title>
        <authorList>
            <person name="Choi A."/>
            <person name="Chung E.J."/>
        </authorList>
    </citation>
    <scope>NUCLEOTIDE SEQUENCE [LARGE SCALE GENOMIC DNA]</scope>
    <source>
        <strain evidence="2 3">CR182</strain>
    </source>
</reference>
<dbReference type="InterPro" id="IPR015943">
    <property type="entry name" value="WD40/YVTN_repeat-like_dom_sf"/>
</dbReference>
<dbReference type="PANTHER" id="PTHR34512">
    <property type="entry name" value="CELL SURFACE PROTEIN"/>
    <property type="match status" value="1"/>
</dbReference>
<dbReference type="PANTHER" id="PTHR34512:SF30">
    <property type="entry name" value="OUTER MEMBRANE PROTEIN ASSEMBLY FACTOR BAMB"/>
    <property type="match status" value="1"/>
</dbReference>
<dbReference type="AlphaFoldDB" id="A0A2N8KUS4"/>
<organism evidence="2 3">
    <name type="scientific">Kinneretia aquatilis</name>
    <dbReference type="NCBI Taxonomy" id="2070761"/>
    <lineage>
        <taxon>Bacteria</taxon>
        <taxon>Pseudomonadati</taxon>
        <taxon>Pseudomonadota</taxon>
        <taxon>Betaproteobacteria</taxon>
        <taxon>Burkholderiales</taxon>
        <taxon>Sphaerotilaceae</taxon>
        <taxon>Roseateles</taxon>
    </lineage>
</organism>
<dbReference type="OrthoDB" id="5173551at2"/>
<proteinExistence type="predicted"/>
<evidence type="ECO:0000259" key="1">
    <source>
        <dbReference type="Pfam" id="PF13360"/>
    </source>
</evidence>
<dbReference type="Gene3D" id="2.130.10.10">
    <property type="entry name" value="YVTN repeat-like/Quinoprotein amine dehydrogenase"/>
    <property type="match status" value="1"/>
</dbReference>
<dbReference type="Pfam" id="PF13360">
    <property type="entry name" value="PQQ_2"/>
    <property type="match status" value="1"/>
</dbReference>
<evidence type="ECO:0000313" key="3">
    <source>
        <dbReference type="Proteomes" id="UP000235916"/>
    </source>
</evidence>
<protein>
    <recommendedName>
        <fullName evidence="1">Pyrrolo-quinoline quinone repeat domain-containing protein</fullName>
    </recommendedName>
</protein>
<comment type="caution">
    <text evidence="2">The sequence shown here is derived from an EMBL/GenBank/DDBJ whole genome shotgun (WGS) entry which is preliminary data.</text>
</comment>
<gene>
    <name evidence="2" type="ORF">C1O66_06430</name>
</gene>
<accession>A0A2N8KUS4</accession>
<dbReference type="InterPro" id="IPR002372">
    <property type="entry name" value="PQQ_rpt_dom"/>
</dbReference>
<sequence>MEAQLKWSFKLPKERRVQARRPVIAGDRVLVCFHYEKAGFYQSKLCAFEAATGREIWSCLIDHVGNEPVAAGDITYWSSFAGSIHALDAQGQLIWQGPECGRNIGVPVLSGDRLVFAEIAGGAKFTWCLNRHSGETLWKFEGGGHAYPLTMADGRVFHSAAASTGMDEPSRCSLHSLSLETGKSGWSITDSLYFYNPIVSGKRLYVCNSRALQIRDAAGGKLLAELPLEDQNQTLRLVQGPSEGRFYVWRDNLRPGADSITALDVKASRGLFGEKLSLSIAWQRQEARGLCGAPLPVGEQGLLYLTHDGVICRIGASSGAPESEIRLKTQPSSAGGIALAQGRMFVTHGPHVFAYELGCNPPLAAETGLR</sequence>
<evidence type="ECO:0000313" key="2">
    <source>
        <dbReference type="EMBL" id="PND37206.1"/>
    </source>
</evidence>
<dbReference type="RefSeq" id="WP_102767123.1">
    <property type="nucleotide sequence ID" value="NZ_POSP01000003.1"/>
</dbReference>
<dbReference type="InterPro" id="IPR011047">
    <property type="entry name" value="Quinoprotein_ADH-like_sf"/>
</dbReference>
<dbReference type="Proteomes" id="UP000235916">
    <property type="component" value="Unassembled WGS sequence"/>
</dbReference>
<dbReference type="SUPFAM" id="SSF50998">
    <property type="entry name" value="Quinoprotein alcohol dehydrogenase-like"/>
    <property type="match status" value="1"/>
</dbReference>
<dbReference type="EMBL" id="POSP01000003">
    <property type="protein sequence ID" value="PND37206.1"/>
    <property type="molecule type" value="Genomic_DNA"/>
</dbReference>
<keyword evidence="3" id="KW-1185">Reference proteome</keyword>
<name>A0A2N8KUS4_9BURK</name>
<feature type="domain" description="Pyrrolo-quinoline quinone repeat" evidence="1">
    <location>
        <begin position="82"/>
        <end position="237"/>
    </location>
</feature>